<dbReference type="InterPro" id="IPR029057">
    <property type="entry name" value="PRTase-like"/>
</dbReference>
<protein>
    <submittedName>
        <fullName evidence="2">Phosphoribosyl transferase</fullName>
    </submittedName>
</protein>
<reference evidence="2 3" key="1">
    <citation type="submission" date="2018-03" db="EMBL/GenBank/DDBJ databases">
        <title>The draft genome of Zobellella sp. 59N8.</title>
        <authorList>
            <person name="Liu L."/>
            <person name="Li L."/>
            <person name="Zhang X."/>
            <person name="Liang L."/>
            <person name="Wang T."/>
        </authorList>
    </citation>
    <scope>NUCLEOTIDE SEQUENCE [LARGE SCALE GENOMIC DNA]</scope>
    <source>
        <strain evidence="2 3">59N8</strain>
    </source>
</reference>
<dbReference type="Gene3D" id="3.40.50.2020">
    <property type="match status" value="1"/>
</dbReference>
<feature type="domain" description="Phosphoribosyltransferase" evidence="1">
    <location>
        <begin position="16"/>
        <end position="186"/>
    </location>
</feature>
<name>A0A2P7R669_9GAMM</name>
<dbReference type="Pfam" id="PF00156">
    <property type="entry name" value="Pribosyltran"/>
    <property type="match status" value="1"/>
</dbReference>
<dbReference type="CDD" id="cd06223">
    <property type="entry name" value="PRTases_typeI"/>
    <property type="match status" value="1"/>
</dbReference>
<keyword evidence="3" id="KW-1185">Reference proteome</keyword>
<evidence type="ECO:0000313" key="3">
    <source>
        <dbReference type="Proteomes" id="UP000240243"/>
    </source>
</evidence>
<dbReference type="GO" id="GO:0016740">
    <property type="term" value="F:transferase activity"/>
    <property type="evidence" value="ECO:0007669"/>
    <property type="project" value="UniProtKB-KW"/>
</dbReference>
<dbReference type="SUPFAM" id="SSF53271">
    <property type="entry name" value="PRTase-like"/>
    <property type="match status" value="1"/>
</dbReference>
<dbReference type="RefSeq" id="WP_106729573.1">
    <property type="nucleotide sequence ID" value="NZ_PXYG01000003.1"/>
</dbReference>
<keyword evidence="2" id="KW-0808">Transferase</keyword>
<accession>A0A2P7R669</accession>
<dbReference type="InterPro" id="IPR000836">
    <property type="entry name" value="PRTase_dom"/>
</dbReference>
<proteinExistence type="predicted"/>
<dbReference type="OrthoDB" id="9810066at2"/>
<organism evidence="2 3">
    <name type="scientific">Zobellella endophytica</name>
    <dbReference type="NCBI Taxonomy" id="2116700"/>
    <lineage>
        <taxon>Bacteria</taxon>
        <taxon>Pseudomonadati</taxon>
        <taxon>Pseudomonadota</taxon>
        <taxon>Gammaproteobacteria</taxon>
        <taxon>Aeromonadales</taxon>
        <taxon>Aeromonadaceae</taxon>
        <taxon>Zobellella</taxon>
    </lineage>
</organism>
<gene>
    <name evidence="2" type="ORF">C7H85_10035</name>
</gene>
<comment type="caution">
    <text evidence="2">The sequence shown here is derived from an EMBL/GenBank/DDBJ whole genome shotgun (WGS) entry which is preliminary data.</text>
</comment>
<evidence type="ECO:0000259" key="1">
    <source>
        <dbReference type="Pfam" id="PF00156"/>
    </source>
</evidence>
<dbReference type="AlphaFoldDB" id="A0A2P7R669"/>
<dbReference type="Proteomes" id="UP000240243">
    <property type="component" value="Unassembled WGS sequence"/>
</dbReference>
<evidence type="ECO:0000313" key="2">
    <source>
        <dbReference type="EMBL" id="PSJ45710.1"/>
    </source>
</evidence>
<dbReference type="EMBL" id="PXYG01000003">
    <property type="protein sequence ID" value="PSJ45710.1"/>
    <property type="molecule type" value="Genomic_DNA"/>
</dbReference>
<dbReference type="Gene3D" id="3.30.1310.20">
    <property type="entry name" value="PRTase-like"/>
    <property type="match status" value="1"/>
</dbReference>
<sequence>MDMTTVSPFQHRRAAGQALAGLVQPLRDHPRLLVLGLPRGGVPVAYEVARALGAPLDVLLVRKLGHPHHEELAMGAIASGDILVWNPEILGAGGIRQAQIDRVLRRERAELERREAAYRGEAPPLVLTDATVLLVDDGLATGATMEAAVRAVKSKKPAYLAVAVPVCSTEAAARIHALVDDFIALRTSDQFCSVGQFYLDFGQTDDREVRELLAAAAG</sequence>